<protein>
    <submittedName>
        <fullName evidence="1">Uncharacterized protein</fullName>
    </submittedName>
</protein>
<evidence type="ECO:0000313" key="1">
    <source>
        <dbReference type="EMBL" id="JAD37606.1"/>
    </source>
</evidence>
<reference evidence="1" key="2">
    <citation type="journal article" date="2015" name="Data Brief">
        <title>Shoot transcriptome of the giant reed, Arundo donax.</title>
        <authorList>
            <person name="Barrero R.A."/>
            <person name="Guerrero F.D."/>
            <person name="Moolhuijzen P."/>
            <person name="Goolsby J.A."/>
            <person name="Tidwell J."/>
            <person name="Bellgard S.E."/>
            <person name="Bellgard M.I."/>
        </authorList>
    </citation>
    <scope>NUCLEOTIDE SEQUENCE</scope>
    <source>
        <tissue evidence="1">Shoot tissue taken approximately 20 cm above the soil surface</tissue>
    </source>
</reference>
<organism evidence="1">
    <name type="scientific">Arundo donax</name>
    <name type="common">Giant reed</name>
    <name type="synonym">Donax arundinaceus</name>
    <dbReference type="NCBI Taxonomy" id="35708"/>
    <lineage>
        <taxon>Eukaryota</taxon>
        <taxon>Viridiplantae</taxon>
        <taxon>Streptophyta</taxon>
        <taxon>Embryophyta</taxon>
        <taxon>Tracheophyta</taxon>
        <taxon>Spermatophyta</taxon>
        <taxon>Magnoliopsida</taxon>
        <taxon>Liliopsida</taxon>
        <taxon>Poales</taxon>
        <taxon>Poaceae</taxon>
        <taxon>PACMAD clade</taxon>
        <taxon>Arundinoideae</taxon>
        <taxon>Arundineae</taxon>
        <taxon>Arundo</taxon>
    </lineage>
</organism>
<proteinExistence type="predicted"/>
<dbReference type="EMBL" id="GBRH01260289">
    <property type="protein sequence ID" value="JAD37606.1"/>
    <property type="molecule type" value="Transcribed_RNA"/>
</dbReference>
<sequence length="15" mass="1662">MGICIKGNKTLNPWS</sequence>
<accession>A0A0A8ZFR4</accession>
<reference evidence="1" key="1">
    <citation type="submission" date="2014-09" db="EMBL/GenBank/DDBJ databases">
        <authorList>
            <person name="Magalhaes I.L.F."/>
            <person name="Oliveira U."/>
            <person name="Santos F.R."/>
            <person name="Vidigal T.H.D.A."/>
            <person name="Brescovit A.D."/>
            <person name="Santos A.J."/>
        </authorList>
    </citation>
    <scope>NUCLEOTIDE SEQUENCE</scope>
    <source>
        <tissue evidence="1">Shoot tissue taken approximately 20 cm above the soil surface</tissue>
    </source>
</reference>
<name>A0A0A8ZFR4_ARUDO</name>